<reference evidence="3" key="1">
    <citation type="journal article" date="2019" name="Int. J. Syst. Evol. Microbiol.">
        <title>The Global Catalogue of Microorganisms (GCM) 10K type strain sequencing project: providing services to taxonomists for standard genome sequencing and annotation.</title>
        <authorList>
            <consortium name="The Broad Institute Genomics Platform"/>
            <consortium name="The Broad Institute Genome Sequencing Center for Infectious Disease"/>
            <person name="Wu L."/>
            <person name="Ma J."/>
        </authorList>
    </citation>
    <scope>NUCLEOTIDE SEQUENCE [LARGE SCALE GENOMIC DNA]</scope>
    <source>
        <strain evidence="3">CGMCC 4.7139</strain>
    </source>
</reference>
<evidence type="ECO:0000313" key="2">
    <source>
        <dbReference type="EMBL" id="MFC4612698.1"/>
    </source>
</evidence>
<dbReference type="Proteomes" id="UP001595993">
    <property type="component" value="Unassembled WGS sequence"/>
</dbReference>
<organism evidence="2 3">
    <name type="scientific">Streptomyces maoxianensis</name>
    <dbReference type="NCBI Taxonomy" id="1459942"/>
    <lineage>
        <taxon>Bacteria</taxon>
        <taxon>Bacillati</taxon>
        <taxon>Actinomycetota</taxon>
        <taxon>Actinomycetes</taxon>
        <taxon>Kitasatosporales</taxon>
        <taxon>Streptomycetaceae</taxon>
        <taxon>Streptomyces</taxon>
    </lineage>
</organism>
<dbReference type="Pfam" id="PF12680">
    <property type="entry name" value="SnoaL_2"/>
    <property type="match status" value="1"/>
</dbReference>
<dbReference type="PANTHER" id="PTHR38436:SF3">
    <property type="entry name" value="CARBOXYMETHYLENEBUTENOLIDASE-RELATED"/>
    <property type="match status" value="1"/>
</dbReference>
<evidence type="ECO:0000259" key="1">
    <source>
        <dbReference type="Pfam" id="PF12680"/>
    </source>
</evidence>
<feature type="domain" description="SnoaL-like" evidence="1">
    <location>
        <begin position="22"/>
        <end position="129"/>
    </location>
</feature>
<dbReference type="InterPro" id="IPR037401">
    <property type="entry name" value="SnoaL-like"/>
</dbReference>
<proteinExistence type="predicted"/>
<dbReference type="EMBL" id="JBHSFE010000038">
    <property type="protein sequence ID" value="MFC4612698.1"/>
    <property type="molecule type" value="Genomic_DNA"/>
</dbReference>
<dbReference type="SUPFAM" id="SSF54427">
    <property type="entry name" value="NTF2-like"/>
    <property type="match status" value="1"/>
</dbReference>
<dbReference type="InterPro" id="IPR009959">
    <property type="entry name" value="Cyclase_SnoaL-like"/>
</dbReference>
<evidence type="ECO:0000313" key="3">
    <source>
        <dbReference type="Proteomes" id="UP001595993"/>
    </source>
</evidence>
<keyword evidence="3" id="KW-1185">Reference proteome</keyword>
<dbReference type="InterPro" id="IPR032710">
    <property type="entry name" value="NTF2-like_dom_sf"/>
</dbReference>
<dbReference type="RefSeq" id="WP_381203032.1">
    <property type="nucleotide sequence ID" value="NZ_JBHSFE010000038.1"/>
</dbReference>
<comment type="caution">
    <text evidence="2">The sequence shown here is derived from an EMBL/GenBank/DDBJ whole genome shotgun (WGS) entry which is preliminary data.</text>
</comment>
<gene>
    <name evidence="2" type="ORF">ACFO9E_33855</name>
</gene>
<dbReference type="PANTHER" id="PTHR38436">
    <property type="entry name" value="POLYKETIDE CYCLASE SNOAL-LIKE DOMAIN"/>
    <property type="match status" value="1"/>
</dbReference>
<protein>
    <submittedName>
        <fullName evidence="2">Nuclear transport factor 2 family protein</fullName>
    </submittedName>
</protein>
<sequence length="183" mass="20136">MTTDTDRSQLERVWELHTSSEFTTLDVDATMETMTDAPAVLHVPTAMGARGREPVRDFYSRWFIGRNPQDFTLETLTRTTGDDRIVEEMLASFTHDIEVPWILPGVAPTGRAISIAVIAVVSFDGILIASEHIYWDQASVLGQAGLIEPSTMARLPVVTDERATLTDGPLNELAGADRRPLPG</sequence>
<name>A0ABV9GHT0_9ACTN</name>
<accession>A0ABV9GHT0</accession>
<dbReference type="Gene3D" id="3.10.450.50">
    <property type="match status" value="1"/>
</dbReference>